<dbReference type="EMBL" id="JBHUIK010000007">
    <property type="protein sequence ID" value="MFD2216393.1"/>
    <property type="molecule type" value="Genomic_DNA"/>
</dbReference>
<protein>
    <submittedName>
        <fullName evidence="1">Uncharacterized protein</fullName>
    </submittedName>
</protein>
<name>A0ABW5C296_9BACI</name>
<reference evidence="2" key="1">
    <citation type="journal article" date="2019" name="Int. J. Syst. Evol. Microbiol.">
        <title>The Global Catalogue of Microorganisms (GCM) 10K type strain sequencing project: providing services to taxonomists for standard genome sequencing and annotation.</title>
        <authorList>
            <consortium name="The Broad Institute Genomics Platform"/>
            <consortium name="The Broad Institute Genome Sequencing Center for Infectious Disease"/>
            <person name="Wu L."/>
            <person name="Ma J."/>
        </authorList>
    </citation>
    <scope>NUCLEOTIDE SEQUENCE [LARGE SCALE GENOMIC DNA]</scope>
    <source>
        <strain evidence="2">CGMCC 1.15474</strain>
    </source>
</reference>
<dbReference type="RefSeq" id="WP_379053265.1">
    <property type="nucleotide sequence ID" value="NZ_JBHUIK010000007.1"/>
</dbReference>
<evidence type="ECO:0000313" key="1">
    <source>
        <dbReference type="EMBL" id="MFD2216393.1"/>
    </source>
</evidence>
<proteinExistence type="predicted"/>
<accession>A0ABW5C296</accession>
<sequence length="270" mass="31508">MKRVYFWLLGLLCIFILTVMFVDFYSKEPEQVYSETNKASETLRKSILEGLKDYKEVTDVLPNFTETMATFTIFTTLKETDEGSESKAEEIKNKVDDIVSSKNIEVAYANYFITVTNIEGENLLARSLDTSFDKQIKGFGKKLTNQVPENYSKKNAIENGDILPGFITETQRRRINEFISNVNNNKSDFIRFVRFPSPNSPIITEFQFNGELIYYREDSTRVNRDNRIDQDEEVIQVQEEKVKEDYCKKLVKDSIMSYITDCYKNDVIEF</sequence>
<gene>
    <name evidence="1" type="ORF">ACFSKK_22205</name>
</gene>
<dbReference type="Proteomes" id="UP001597318">
    <property type="component" value="Unassembled WGS sequence"/>
</dbReference>
<organism evidence="1 2">
    <name type="scientific">Metabacillus endolithicus</name>
    <dbReference type="NCBI Taxonomy" id="1535204"/>
    <lineage>
        <taxon>Bacteria</taxon>
        <taxon>Bacillati</taxon>
        <taxon>Bacillota</taxon>
        <taxon>Bacilli</taxon>
        <taxon>Bacillales</taxon>
        <taxon>Bacillaceae</taxon>
        <taxon>Metabacillus</taxon>
    </lineage>
</organism>
<keyword evidence="2" id="KW-1185">Reference proteome</keyword>
<comment type="caution">
    <text evidence="1">The sequence shown here is derived from an EMBL/GenBank/DDBJ whole genome shotgun (WGS) entry which is preliminary data.</text>
</comment>
<evidence type="ECO:0000313" key="2">
    <source>
        <dbReference type="Proteomes" id="UP001597318"/>
    </source>
</evidence>